<sequence>MSATSLWRIFNYLRYSAGIALVVNGWPLVFFIRDTLRIGPASNVFTAFFFGFSLLLMFPTHLFVRLYKVNFTLLNYGVLFLLVALYHFLLFNNSGVDWFVEMGNYVLIFAFLFLIIHVPNEIRDTLLPIIFLLTFLCNLTLVYSLLTDPNWHLGMRAAVTFGNENAQEGGNPHVTARNGLVCMISGMVLVGRYKNPLIRIFLFASALFSLALIVLSQSRSALIALVLMGGMFFLFNAKADNVSKIMKGIFSVRSLIVLIFLYVGLRVFLTQFSELEGLLYGYWYTFYDKMINIAYTAFGVKLTDTATIDHSAMGRVTSFSYFNEALAAPALLLIGGGYKSSYMDVPVMESLVNHGIFGFIFFGGLNLYLFINMLKEARKPANNLTLFLAYFYVYIFVMVFTNGRPYDLYYWFPFVLFIRFLGIKYLDAQPQTQRTLQYSH</sequence>
<name>A0A8J3D545_9BACT</name>
<proteinExistence type="predicted"/>
<dbReference type="AlphaFoldDB" id="A0A8J3D545"/>
<feature type="transmembrane region" description="Helical" evidence="1">
    <location>
        <begin position="281"/>
        <end position="300"/>
    </location>
</feature>
<feature type="transmembrane region" description="Helical" evidence="1">
    <location>
        <begin position="351"/>
        <end position="371"/>
    </location>
</feature>
<keyword evidence="3" id="KW-1185">Reference proteome</keyword>
<protein>
    <submittedName>
        <fullName evidence="2">Uncharacterized protein</fullName>
    </submittedName>
</protein>
<feature type="transmembrane region" description="Helical" evidence="1">
    <location>
        <begin position="408"/>
        <end position="426"/>
    </location>
</feature>
<dbReference type="EMBL" id="BMXF01000003">
    <property type="protein sequence ID" value="GHB75770.1"/>
    <property type="molecule type" value="Genomic_DNA"/>
</dbReference>
<dbReference type="Proteomes" id="UP000598271">
    <property type="component" value="Unassembled WGS sequence"/>
</dbReference>
<feature type="transmembrane region" description="Helical" evidence="1">
    <location>
        <begin position="98"/>
        <end position="119"/>
    </location>
</feature>
<comment type="caution">
    <text evidence="2">The sequence shown here is derived from an EMBL/GenBank/DDBJ whole genome shotgun (WGS) entry which is preliminary data.</text>
</comment>
<feature type="transmembrane region" description="Helical" evidence="1">
    <location>
        <begin position="73"/>
        <end position="91"/>
    </location>
</feature>
<keyword evidence="1" id="KW-0472">Membrane</keyword>
<feature type="transmembrane region" description="Helical" evidence="1">
    <location>
        <begin position="44"/>
        <end position="67"/>
    </location>
</feature>
<feature type="transmembrane region" description="Helical" evidence="1">
    <location>
        <begin position="197"/>
        <end position="215"/>
    </location>
</feature>
<feature type="transmembrane region" description="Helical" evidence="1">
    <location>
        <begin position="125"/>
        <end position="146"/>
    </location>
</feature>
<feature type="transmembrane region" description="Helical" evidence="1">
    <location>
        <begin position="383"/>
        <end position="402"/>
    </location>
</feature>
<reference evidence="2 3" key="1">
    <citation type="journal article" date="2014" name="Int. J. Syst. Evol. Microbiol.">
        <title>Complete genome sequence of Corynebacterium casei LMG S-19264T (=DSM 44701T), isolated from a smear-ripened cheese.</title>
        <authorList>
            <consortium name="US DOE Joint Genome Institute (JGI-PGF)"/>
            <person name="Walter F."/>
            <person name="Albersmeier A."/>
            <person name="Kalinowski J."/>
            <person name="Ruckert C."/>
        </authorList>
    </citation>
    <scope>NUCLEOTIDE SEQUENCE [LARGE SCALE GENOMIC DNA]</scope>
    <source>
        <strain evidence="2 3">KCTC 12866</strain>
    </source>
</reference>
<feature type="transmembrane region" description="Helical" evidence="1">
    <location>
        <begin position="321"/>
        <end position="339"/>
    </location>
</feature>
<feature type="transmembrane region" description="Helical" evidence="1">
    <location>
        <begin position="12"/>
        <end position="32"/>
    </location>
</feature>
<gene>
    <name evidence="2" type="ORF">GCM10007390_32000</name>
</gene>
<evidence type="ECO:0000313" key="3">
    <source>
        <dbReference type="Proteomes" id="UP000598271"/>
    </source>
</evidence>
<feature type="transmembrane region" description="Helical" evidence="1">
    <location>
        <begin position="249"/>
        <end position="269"/>
    </location>
</feature>
<dbReference type="RefSeq" id="WP_189565528.1">
    <property type="nucleotide sequence ID" value="NZ_BMXF01000003.1"/>
</dbReference>
<accession>A0A8J3D545</accession>
<organism evidence="2 3">
    <name type="scientific">Persicitalea jodogahamensis</name>
    <dbReference type="NCBI Taxonomy" id="402147"/>
    <lineage>
        <taxon>Bacteria</taxon>
        <taxon>Pseudomonadati</taxon>
        <taxon>Bacteroidota</taxon>
        <taxon>Cytophagia</taxon>
        <taxon>Cytophagales</taxon>
        <taxon>Spirosomataceae</taxon>
        <taxon>Persicitalea</taxon>
    </lineage>
</organism>
<keyword evidence="1" id="KW-1133">Transmembrane helix</keyword>
<keyword evidence="1" id="KW-0812">Transmembrane</keyword>
<evidence type="ECO:0000256" key="1">
    <source>
        <dbReference type="SAM" id="Phobius"/>
    </source>
</evidence>
<evidence type="ECO:0000313" key="2">
    <source>
        <dbReference type="EMBL" id="GHB75770.1"/>
    </source>
</evidence>
<feature type="transmembrane region" description="Helical" evidence="1">
    <location>
        <begin position="221"/>
        <end position="237"/>
    </location>
</feature>